<dbReference type="InterPro" id="IPR011990">
    <property type="entry name" value="TPR-like_helical_dom_sf"/>
</dbReference>
<evidence type="ECO:0000313" key="3">
    <source>
        <dbReference type="EMBL" id="KAL3880428.1"/>
    </source>
</evidence>
<feature type="domain" description="Mab-21-like HhH/H2TH-like" evidence="2">
    <location>
        <begin position="255"/>
        <end position="336"/>
    </location>
</feature>
<proteinExistence type="predicted"/>
<gene>
    <name evidence="3" type="ORF">ACJMK2_032666</name>
</gene>
<accession>A0ABD3X4M4</accession>
<dbReference type="Gene3D" id="1.10.1410.40">
    <property type="match status" value="1"/>
</dbReference>
<name>A0ABD3X4M4_SINWO</name>
<dbReference type="SMART" id="SM01265">
    <property type="entry name" value="Mab-21"/>
    <property type="match status" value="1"/>
</dbReference>
<dbReference type="Pfam" id="PF20266">
    <property type="entry name" value="Mab-21_C"/>
    <property type="match status" value="1"/>
</dbReference>
<keyword evidence="1" id="KW-0802">TPR repeat</keyword>
<dbReference type="PROSITE" id="PS50005">
    <property type="entry name" value="TPR"/>
    <property type="match status" value="1"/>
</dbReference>
<feature type="repeat" description="TPR" evidence="1">
    <location>
        <begin position="638"/>
        <end position="671"/>
    </location>
</feature>
<evidence type="ECO:0000256" key="1">
    <source>
        <dbReference type="PROSITE-ProRule" id="PRU00339"/>
    </source>
</evidence>
<dbReference type="PANTHER" id="PTHR10656">
    <property type="entry name" value="CELL FATE DETERMINING PROTEIN MAB21-RELATED"/>
    <property type="match status" value="1"/>
</dbReference>
<evidence type="ECO:0000313" key="4">
    <source>
        <dbReference type="Proteomes" id="UP001634394"/>
    </source>
</evidence>
<dbReference type="AlphaFoldDB" id="A0ABD3X4M4"/>
<sequence>MANADRLSILISAMLDSMGFSRDMIDFRISNTRHMDIQGALDNNVMGKILTGGKAEGTSDDEQGDTDIMYVWKNITVSSRHIEPPSPQHTMLYTEDRDVHHGYTWLRVGHYGEMDNHVRQAMILTEEPHSGLIVYLSSSAFIQNLQQGMKESFLNMQLDEISGPSQPLILKGNQFDNVNAFPHPDWPVQASQWMDRCVTNGWPPEIIVKAIVQSGCHIVPKGFIGSLSAQMEWCFSFVVHEKSILQLFNMAQKHFYILLKIMAKDLKKRFPDLEDVLTSYTMKNVALWQVELHHTKDWDRLHMLDRIMEALYFLKSCVESEKLPAYFIPENNLFDGKLTPYTAALLSGRLNNLLSQGAKCILAFPSIQEQLQIMNIPGLRLYLYKSGLEMRKLVGLCCRAYLYLDISMQQIIHVQLLLNSPDMTRHRLLTKGISKIMKATFAYVMIDKIMNTKMSNRCKYEFCRPLLVIASRNSNTDRMAEIIKFAGILHVLGKANQAIETLYSIKLPPLFYICTKWHYRINISKMARITKKDSNNLHTTIARLGRDNYVQRCISFDVRYTEEEMGIVPNVIKYEFFHVPETDLISSSAYVDPDMLRYYLLYKCHTELGDEENAQGAFTNLIRISTQESFDPYMEYREVALNVLGLCYLEKKDYLRSYSCFCRAMSLRPKLMVEKWSTSTPWHLAVLACKLINR</sequence>
<reference evidence="3 4" key="1">
    <citation type="submission" date="2024-11" db="EMBL/GenBank/DDBJ databases">
        <title>Chromosome-level genome assembly of the freshwater bivalve Anodonta woodiana.</title>
        <authorList>
            <person name="Chen X."/>
        </authorList>
    </citation>
    <scope>NUCLEOTIDE SEQUENCE [LARGE SCALE GENOMIC DNA]</scope>
    <source>
        <strain evidence="3">MN2024</strain>
        <tissue evidence="3">Gills</tissue>
    </source>
</reference>
<dbReference type="PANTHER" id="PTHR10656:SF69">
    <property type="entry name" value="MAB-21-LIKE HHH_H2TH-LIKE DOMAIN-CONTAINING PROTEIN"/>
    <property type="match status" value="1"/>
</dbReference>
<dbReference type="SUPFAM" id="SSF48452">
    <property type="entry name" value="TPR-like"/>
    <property type="match status" value="1"/>
</dbReference>
<comment type="caution">
    <text evidence="3">The sequence shown here is derived from an EMBL/GenBank/DDBJ whole genome shotgun (WGS) entry which is preliminary data.</text>
</comment>
<organism evidence="3 4">
    <name type="scientific">Sinanodonta woodiana</name>
    <name type="common">Chinese pond mussel</name>
    <name type="synonym">Anodonta woodiana</name>
    <dbReference type="NCBI Taxonomy" id="1069815"/>
    <lineage>
        <taxon>Eukaryota</taxon>
        <taxon>Metazoa</taxon>
        <taxon>Spiralia</taxon>
        <taxon>Lophotrochozoa</taxon>
        <taxon>Mollusca</taxon>
        <taxon>Bivalvia</taxon>
        <taxon>Autobranchia</taxon>
        <taxon>Heteroconchia</taxon>
        <taxon>Palaeoheterodonta</taxon>
        <taxon>Unionida</taxon>
        <taxon>Unionoidea</taxon>
        <taxon>Unionidae</taxon>
        <taxon>Unioninae</taxon>
        <taxon>Sinanodonta</taxon>
    </lineage>
</organism>
<protein>
    <recommendedName>
        <fullName evidence="2">Mab-21-like HhH/H2TH-like domain-containing protein</fullName>
    </recommendedName>
</protein>
<dbReference type="EMBL" id="JBJQND010000004">
    <property type="protein sequence ID" value="KAL3880428.1"/>
    <property type="molecule type" value="Genomic_DNA"/>
</dbReference>
<dbReference type="InterPro" id="IPR019734">
    <property type="entry name" value="TPR_rpt"/>
</dbReference>
<dbReference type="InterPro" id="IPR024810">
    <property type="entry name" value="MAB21L/cGLR"/>
</dbReference>
<keyword evidence="4" id="KW-1185">Reference proteome</keyword>
<evidence type="ECO:0000259" key="2">
    <source>
        <dbReference type="Pfam" id="PF20266"/>
    </source>
</evidence>
<dbReference type="InterPro" id="IPR046906">
    <property type="entry name" value="Mab-21_HhH/H2TH-like"/>
</dbReference>
<dbReference type="Proteomes" id="UP001634394">
    <property type="component" value="Unassembled WGS sequence"/>
</dbReference>